<name>A0A1F5LRX4_PENAI</name>
<comment type="caution">
    <text evidence="5">The sequence shown here is derived from an EMBL/GenBank/DDBJ whole genome shotgun (WGS) entry which is preliminary data.</text>
</comment>
<dbReference type="RefSeq" id="XP_022491030.1">
    <property type="nucleotide sequence ID" value="XM_022629228.1"/>
</dbReference>
<accession>A0A1F5LRX4</accession>
<dbReference type="Proteomes" id="UP000177622">
    <property type="component" value="Unassembled WGS sequence"/>
</dbReference>
<feature type="transmembrane region" description="Helical" evidence="4">
    <location>
        <begin position="60"/>
        <end position="84"/>
    </location>
</feature>
<evidence type="ECO:0000256" key="1">
    <source>
        <dbReference type="ARBA" id="ARBA00005179"/>
    </source>
</evidence>
<comment type="pathway">
    <text evidence="1">Secondary metabolite biosynthesis.</text>
</comment>
<feature type="transmembrane region" description="Helical" evidence="4">
    <location>
        <begin position="272"/>
        <end position="294"/>
    </location>
</feature>
<reference evidence="5 6" key="1">
    <citation type="journal article" date="2016" name="Sci. Rep.">
        <title>Penicillium arizonense, a new, genome sequenced fungal species, reveals a high chemical diversity in secreted metabolites.</title>
        <authorList>
            <person name="Grijseels S."/>
            <person name="Nielsen J.C."/>
            <person name="Randelovic M."/>
            <person name="Nielsen J."/>
            <person name="Nielsen K.F."/>
            <person name="Workman M."/>
            <person name="Frisvad J.C."/>
        </authorList>
    </citation>
    <scope>NUCLEOTIDE SEQUENCE [LARGE SCALE GENOMIC DNA]</scope>
    <source>
        <strain evidence="5 6">CBS 141311</strain>
    </source>
</reference>
<keyword evidence="4" id="KW-1133">Transmembrane helix</keyword>
<evidence type="ECO:0000313" key="5">
    <source>
        <dbReference type="EMBL" id="OGE55601.1"/>
    </source>
</evidence>
<feature type="transmembrane region" description="Helical" evidence="4">
    <location>
        <begin position="20"/>
        <end position="39"/>
    </location>
</feature>
<dbReference type="InterPro" id="IPR017795">
    <property type="entry name" value="ABBA_NscD-like"/>
</dbReference>
<evidence type="ECO:0000256" key="4">
    <source>
        <dbReference type="SAM" id="Phobius"/>
    </source>
</evidence>
<keyword evidence="6" id="KW-1185">Reference proteome</keyword>
<dbReference type="OrthoDB" id="2126185at2759"/>
<keyword evidence="3" id="KW-0808">Transferase</keyword>
<dbReference type="GO" id="GO:0009820">
    <property type="term" value="P:alkaloid metabolic process"/>
    <property type="evidence" value="ECO:0007669"/>
    <property type="project" value="InterPro"/>
</dbReference>
<feature type="transmembrane region" description="Helical" evidence="4">
    <location>
        <begin position="205"/>
        <end position="226"/>
    </location>
</feature>
<feature type="transmembrane region" description="Helical" evidence="4">
    <location>
        <begin position="164"/>
        <end position="185"/>
    </location>
</feature>
<dbReference type="PANTHER" id="PTHR40627:SF4">
    <property type="entry name" value="PRENYLTRANSFERASE ASQH1-RELATED"/>
    <property type="match status" value="1"/>
</dbReference>
<keyword evidence="4" id="KW-0472">Membrane</keyword>
<comment type="similarity">
    <text evidence="2">Belongs to the tryptophan dimethylallyltransferase family.</text>
</comment>
<feature type="transmembrane region" description="Helical" evidence="4">
    <location>
        <begin position="133"/>
        <end position="152"/>
    </location>
</feature>
<dbReference type="GeneID" id="34573962"/>
<evidence type="ECO:0000313" key="6">
    <source>
        <dbReference type="Proteomes" id="UP000177622"/>
    </source>
</evidence>
<sequence>MADLNALGNPPIHYRSLALFFGYLSIATGLILSIIRVISVRYHARQKQNDWNGPQRRKQFYLFAILAALSLGFTWFYMISLFVWSYKNWASSPDGLLYSSIDMHTVTRMGLWLKKTYVFQQAWETVSENPMRFWWSGQIFGWTIGWSIFLGITGRRYRIPHVWVYMLVAQAVGVSVAANLFFAAITVSQRPNEKHDIFAWSPPLVYELVPVVLSLLDTVAVPIFAYEKKFMIVLLAPHALVFIPCVLRPRSSASKGAATKAQGEQTTKRYTLFIYWIAAASVVLQAYITVLMLLDIGPDVSYGEVAQRLLDTVYVHPACSSECLDTKLKEYENGPRYLATDFVTTEEARLKIYMRHPAESFDDIWDYYTLGVQNDQTHYTAVQRKMTAIYFSLSTDNPMPAPKICFYPANFAANDEVIGQGVDEWLQKYAWNQRGKSMTDRVQDVFTHQGLHEKKGSFTFLGLGRKEDPTKELSMQIYPHRALLNSSLFWQPPLEGFAALDAPVYCFLITSRRYTGRIRPVCSKSCCVVVAATATDRNPTQKPWATMTEVVIDSNSTIRDKTSFWDKGRLAINAGNWARQRRKNANRGIFWRSGCSRHRRSVVHCNWVSWGLKRTMRVLGGMVEAIITLIANTSQSHLFSTNACSRPE</sequence>
<proteinExistence type="inferred from homology"/>
<evidence type="ECO:0000256" key="2">
    <source>
        <dbReference type="ARBA" id="ARBA00010209"/>
    </source>
</evidence>
<dbReference type="AlphaFoldDB" id="A0A1F5LRX4"/>
<protein>
    <submittedName>
        <fullName evidence="5">Uncharacterized protein</fullName>
    </submittedName>
</protein>
<dbReference type="GO" id="GO:0016765">
    <property type="term" value="F:transferase activity, transferring alkyl or aryl (other than methyl) groups"/>
    <property type="evidence" value="ECO:0007669"/>
    <property type="project" value="InterPro"/>
</dbReference>
<keyword evidence="4" id="KW-0812">Transmembrane</keyword>
<dbReference type="Pfam" id="PF11991">
    <property type="entry name" value="Trp_DMAT"/>
    <property type="match status" value="2"/>
</dbReference>
<dbReference type="PANTHER" id="PTHR40627">
    <property type="entry name" value="INDOLE PRENYLTRANSFERASE TDIB-RELATED"/>
    <property type="match status" value="1"/>
</dbReference>
<dbReference type="EMBL" id="LXJU01000004">
    <property type="protein sequence ID" value="OGE55601.1"/>
    <property type="molecule type" value="Genomic_DNA"/>
</dbReference>
<gene>
    <name evidence="5" type="ORF">PENARI_c004G07160</name>
</gene>
<organism evidence="5 6">
    <name type="scientific">Penicillium arizonense</name>
    <dbReference type="NCBI Taxonomy" id="1835702"/>
    <lineage>
        <taxon>Eukaryota</taxon>
        <taxon>Fungi</taxon>
        <taxon>Dikarya</taxon>
        <taxon>Ascomycota</taxon>
        <taxon>Pezizomycotina</taxon>
        <taxon>Eurotiomycetes</taxon>
        <taxon>Eurotiomycetidae</taxon>
        <taxon>Eurotiales</taxon>
        <taxon>Aspergillaceae</taxon>
        <taxon>Penicillium</taxon>
    </lineage>
</organism>
<evidence type="ECO:0000256" key="3">
    <source>
        <dbReference type="ARBA" id="ARBA00022679"/>
    </source>
</evidence>